<evidence type="ECO:0000256" key="1">
    <source>
        <dbReference type="SAM" id="MobiDB-lite"/>
    </source>
</evidence>
<protein>
    <submittedName>
        <fullName evidence="2">Uncharacterized protein</fullName>
    </submittedName>
</protein>
<evidence type="ECO:0000313" key="3">
    <source>
        <dbReference type="Proteomes" id="UP001601197"/>
    </source>
</evidence>
<proteinExistence type="predicted"/>
<feature type="region of interest" description="Disordered" evidence="1">
    <location>
        <begin position="100"/>
        <end position="127"/>
    </location>
</feature>
<reference evidence="2 3" key="1">
    <citation type="submission" date="2024-10" db="EMBL/GenBank/DDBJ databases">
        <title>The Natural Products Discovery Center: Release of the First 8490 Sequenced Strains for Exploring Actinobacteria Biosynthetic Diversity.</title>
        <authorList>
            <person name="Kalkreuter E."/>
            <person name="Kautsar S.A."/>
            <person name="Yang D."/>
            <person name="Bader C.D."/>
            <person name="Teijaro C.N."/>
            <person name="Fluegel L."/>
            <person name="Davis C.M."/>
            <person name="Simpson J.R."/>
            <person name="Lauterbach L."/>
            <person name="Steele A.D."/>
            <person name="Gui C."/>
            <person name="Meng S."/>
            <person name="Li G."/>
            <person name="Viehrig K."/>
            <person name="Ye F."/>
            <person name="Su P."/>
            <person name="Kiefer A.F."/>
            <person name="Nichols A."/>
            <person name="Cepeda A.J."/>
            <person name="Yan W."/>
            <person name="Fan B."/>
            <person name="Jiang Y."/>
            <person name="Adhikari A."/>
            <person name="Zheng C.-J."/>
            <person name="Schuster L."/>
            <person name="Cowan T.M."/>
            <person name="Smanski M.J."/>
            <person name="Chevrette M.G."/>
            <person name="De Carvalho L.P.S."/>
            <person name="Shen B."/>
        </authorList>
    </citation>
    <scope>NUCLEOTIDE SEQUENCE [LARGE SCALE GENOMIC DNA]</scope>
    <source>
        <strain evidence="2 3">NPDC007147</strain>
    </source>
</reference>
<organism evidence="2 3">
    <name type="scientific">Streptomyces kebangsaanensis</name>
    <dbReference type="NCBI Taxonomy" id="864058"/>
    <lineage>
        <taxon>Bacteria</taxon>
        <taxon>Bacillati</taxon>
        <taxon>Actinomycetota</taxon>
        <taxon>Actinomycetes</taxon>
        <taxon>Kitasatosporales</taxon>
        <taxon>Streptomycetaceae</taxon>
        <taxon>Streptomyces</taxon>
    </lineage>
</organism>
<gene>
    <name evidence="2" type="ORF">ACFYNZ_25645</name>
</gene>
<dbReference type="Proteomes" id="UP001601197">
    <property type="component" value="Unassembled WGS sequence"/>
</dbReference>
<feature type="compositionally biased region" description="Low complexity" evidence="1">
    <location>
        <begin position="115"/>
        <end position="127"/>
    </location>
</feature>
<dbReference type="RefSeq" id="WP_388350762.1">
    <property type="nucleotide sequence ID" value="NZ_JBIAFJ010000027.1"/>
</dbReference>
<name>A0ABW6KY62_9ACTN</name>
<evidence type="ECO:0000313" key="2">
    <source>
        <dbReference type="EMBL" id="MFE9172816.1"/>
    </source>
</evidence>
<sequence length="127" mass="13661">MPTRVTAMGTRLLPSKEDAGRTAAADGVLRLAEYACTYRELRLPVIPDGKGRFGRPDVVVRLPGVPDLVVEIDSCPSASSAQKPTFARDAGACPLWVRFGTDGRSRGRRARRARASAPRSSRAGRPT</sequence>
<keyword evidence="3" id="KW-1185">Reference proteome</keyword>
<accession>A0ABW6KY62</accession>
<comment type="caution">
    <text evidence="2">The sequence shown here is derived from an EMBL/GenBank/DDBJ whole genome shotgun (WGS) entry which is preliminary data.</text>
</comment>
<dbReference type="EMBL" id="JBIAFJ010000027">
    <property type="protein sequence ID" value="MFE9172816.1"/>
    <property type="molecule type" value="Genomic_DNA"/>
</dbReference>